<evidence type="ECO:0000313" key="9">
    <source>
        <dbReference type="EMBL" id="MEK8052552.1"/>
    </source>
</evidence>
<gene>
    <name evidence="9" type="ORF">AACH10_20035</name>
</gene>
<dbReference type="Gene3D" id="3.40.640.10">
    <property type="entry name" value="Type I PLP-dependent aspartate aminotransferase-like (Major domain)"/>
    <property type="match status" value="1"/>
</dbReference>
<reference evidence="9 10" key="1">
    <citation type="submission" date="2024-04" db="EMBL/GenBank/DDBJ databases">
        <title>Novel species of the genus Ideonella isolated from streams.</title>
        <authorList>
            <person name="Lu H."/>
        </authorList>
    </citation>
    <scope>NUCLEOTIDE SEQUENCE [LARGE SCALE GENOMIC DNA]</scope>
    <source>
        <strain evidence="9 10">DXS22W</strain>
    </source>
</reference>
<dbReference type="InterPro" id="IPR015421">
    <property type="entry name" value="PyrdxlP-dep_Trfase_major"/>
</dbReference>
<dbReference type="PROSITE" id="PS00105">
    <property type="entry name" value="AA_TRANSFER_CLASS_1"/>
    <property type="match status" value="1"/>
</dbReference>
<comment type="similarity">
    <text evidence="2 7">Belongs to the class-I pyridoxal-phosphate-dependent aminotransferase family.</text>
</comment>
<dbReference type="NCBIfam" id="NF006719">
    <property type="entry name" value="PRK09257.1"/>
    <property type="match status" value="1"/>
</dbReference>
<evidence type="ECO:0000256" key="6">
    <source>
        <dbReference type="ARBA" id="ARBA00022898"/>
    </source>
</evidence>
<dbReference type="InterPro" id="IPR015424">
    <property type="entry name" value="PyrdxlP-dep_Trfase"/>
</dbReference>
<evidence type="ECO:0000256" key="7">
    <source>
        <dbReference type="RuleBase" id="RU000481"/>
    </source>
</evidence>
<dbReference type="SUPFAM" id="SSF53383">
    <property type="entry name" value="PLP-dependent transferases"/>
    <property type="match status" value="1"/>
</dbReference>
<keyword evidence="6" id="KW-0663">Pyridoxal phosphate</keyword>
<dbReference type="PANTHER" id="PTHR11879">
    <property type="entry name" value="ASPARTATE AMINOTRANSFERASE"/>
    <property type="match status" value="1"/>
</dbReference>
<dbReference type="Pfam" id="PF00155">
    <property type="entry name" value="Aminotran_1_2"/>
    <property type="match status" value="1"/>
</dbReference>
<dbReference type="RefSeq" id="WP_341412256.1">
    <property type="nucleotide sequence ID" value="NZ_JBBUTH010000009.1"/>
</dbReference>
<feature type="domain" description="Aminotransferase class I/classII large" evidence="8">
    <location>
        <begin position="29"/>
        <end position="395"/>
    </location>
</feature>
<organism evidence="9 10">
    <name type="scientific">Pseudaquabacterium inlustre</name>
    <dbReference type="NCBI Taxonomy" id="2984192"/>
    <lineage>
        <taxon>Bacteria</taxon>
        <taxon>Pseudomonadati</taxon>
        <taxon>Pseudomonadota</taxon>
        <taxon>Betaproteobacteria</taxon>
        <taxon>Burkholderiales</taxon>
        <taxon>Sphaerotilaceae</taxon>
        <taxon>Pseudaquabacterium</taxon>
    </lineage>
</organism>
<evidence type="ECO:0000256" key="1">
    <source>
        <dbReference type="ARBA" id="ARBA00001933"/>
    </source>
</evidence>
<evidence type="ECO:0000256" key="2">
    <source>
        <dbReference type="ARBA" id="ARBA00007441"/>
    </source>
</evidence>
<name>A0ABU9CPP7_9BURK</name>
<dbReference type="InterPro" id="IPR000796">
    <property type="entry name" value="Asp_trans"/>
</dbReference>
<dbReference type="GO" id="GO:0008483">
    <property type="term" value="F:transaminase activity"/>
    <property type="evidence" value="ECO:0007669"/>
    <property type="project" value="UniProtKB-KW"/>
</dbReference>
<dbReference type="EMBL" id="JBBUTH010000009">
    <property type="protein sequence ID" value="MEK8052552.1"/>
    <property type="molecule type" value="Genomic_DNA"/>
</dbReference>
<protein>
    <recommendedName>
        <fullName evidence="7">Aminotransferase</fullName>
        <ecNumber evidence="7">2.6.1.-</ecNumber>
    </recommendedName>
</protein>
<dbReference type="CDD" id="cd00609">
    <property type="entry name" value="AAT_like"/>
    <property type="match status" value="1"/>
</dbReference>
<keyword evidence="10" id="KW-1185">Reference proteome</keyword>
<dbReference type="EC" id="2.6.1.-" evidence="7"/>
<keyword evidence="5 7" id="KW-0808">Transferase</keyword>
<keyword evidence="4 7" id="KW-0032">Aminotransferase</keyword>
<dbReference type="InterPro" id="IPR004838">
    <property type="entry name" value="NHTrfase_class1_PyrdxlP-BS"/>
</dbReference>
<comment type="subunit">
    <text evidence="3">Homodimer.</text>
</comment>
<dbReference type="InterPro" id="IPR015422">
    <property type="entry name" value="PyrdxlP-dep_Trfase_small"/>
</dbReference>
<comment type="cofactor">
    <cofactor evidence="1 7">
        <name>pyridoxal 5'-phosphate</name>
        <dbReference type="ChEBI" id="CHEBI:597326"/>
    </cofactor>
</comment>
<evidence type="ECO:0000256" key="4">
    <source>
        <dbReference type="ARBA" id="ARBA00022576"/>
    </source>
</evidence>
<evidence type="ECO:0000256" key="5">
    <source>
        <dbReference type="ARBA" id="ARBA00022679"/>
    </source>
</evidence>
<dbReference type="PRINTS" id="PR00799">
    <property type="entry name" value="TRANSAMINASE"/>
</dbReference>
<dbReference type="Proteomes" id="UP001365405">
    <property type="component" value="Unassembled WGS sequence"/>
</dbReference>
<comment type="caution">
    <text evidence="9">The sequence shown here is derived from an EMBL/GenBank/DDBJ whole genome shotgun (WGS) entry which is preliminary data.</text>
</comment>
<evidence type="ECO:0000256" key="3">
    <source>
        <dbReference type="ARBA" id="ARBA00011738"/>
    </source>
</evidence>
<accession>A0ABU9CPP7</accession>
<dbReference type="Gene3D" id="3.90.1150.10">
    <property type="entry name" value="Aspartate Aminotransferase, domain 1"/>
    <property type="match status" value="1"/>
</dbReference>
<dbReference type="InterPro" id="IPR004839">
    <property type="entry name" value="Aminotransferase_I/II_large"/>
</dbReference>
<proteinExistence type="inferred from homology"/>
<evidence type="ECO:0000259" key="8">
    <source>
        <dbReference type="Pfam" id="PF00155"/>
    </source>
</evidence>
<dbReference type="PANTHER" id="PTHR11879:SF37">
    <property type="entry name" value="AROMATIC-AMINO-ACID AMINOTRANSFERASE"/>
    <property type="match status" value="1"/>
</dbReference>
<sequence length="399" mass="42704">MTFFAAVEMAPRDPILGLNEQFAADTRADKVNLGVGVYFDDAGKLPLLACVKAAETQLTEAAKPRGYLPIDGIAAYDKAVQRLVFGADSAVLADSRVATIQALGGTGGLKVGADFLKKLNPAAKVLISDPSWENHRALFTNAGFEVGTYSYYDAENRGVKFDAMLADLNAAAAGTIVVLHACCHNPTGYDITPAQWEQVIAAVKAKSLVAFLDMAYQGFGDGIAEDGAVIQQFLAAGVENFFVATSFSKSFSLYGERVGALSVVCASKDETARVLSQLKIAIRTNYSNPPTHGAQVVATVLDTPALRAQWEDELAGMRQRIKQMRTLLAEKLVAAGVKQDFGFIVRQRGMFSYSGLTKPQMERLRNEFGVYGVDSGRICVAALNTQNIDKVVAAIAAVL</sequence>
<evidence type="ECO:0000313" key="10">
    <source>
        <dbReference type="Proteomes" id="UP001365405"/>
    </source>
</evidence>